<dbReference type="AlphaFoldDB" id="A0A8I1E9Y2"/>
<evidence type="ECO:0000313" key="2">
    <source>
        <dbReference type="Proteomes" id="UP000637061"/>
    </source>
</evidence>
<sequence>MNIEEHDKNEPFTARILDVMESSTKCAVNLLSKDSIDSESVMEIIARLSIIESRMLMFLACLHQDDIEDAVADIVTEDEIAFMSAAEAYMLDVNRALEGVN</sequence>
<dbReference type="Proteomes" id="UP000637061">
    <property type="component" value="Unassembled WGS sequence"/>
</dbReference>
<dbReference type="EMBL" id="JAEHTE010000001">
    <property type="protein sequence ID" value="MBI6882524.1"/>
    <property type="molecule type" value="Genomic_DNA"/>
</dbReference>
<protein>
    <submittedName>
        <fullName evidence="1">Uncharacterized protein</fullName>
    </submittedName>
</protein>
<accession>A0A8I1E9Y2</accession>
<organism evidence="1 2">
    <name type="scientific">Pseudomonas putida</name>
    <name type="common">Arthrobacter siderocapsulatus</name>
    <dbReference type="NCBI Taxonomy" id="303"/>
    <lineage>
        <taxon>Bacteria</taxon>
        <taxon>Pseudomonadati</taxon>
        <taxon>Pseudomonadota</taxon>
        <taxon>Gammaproteobacteria</taxon>
        <taxon>Pseudomonadales</taxon>
        <taxon>Pseudomonadaceae</taxon>
        <taxon>Pseudomonas</taxon>
    </lineage>
</organism>
<gene>
    <name evidence="1" type="ORF">JEU22_01250</name>
</gene>
<dbReference type="RefSeq" id="WP_198746141.1">
    <property type="nucleotide sequence ID" value="NZ_JAEHTE010000001.1"/>
</dbReference>
<name>A0A8I1E9Y2_PSEPU</name>
<reference evidence="1" key="1">
    <citation type="submission" date="2020-12" db="EMBL/GenBank/DDBJ databases">
        <title>Enhanced detection system for hospital associated transmission using whole genome sequencing surveillance.</title>
        <authorList>
            <person name="Harrison L.H."/>
            <person name="Van Tyne D."/>
            <person name="Marsh J.W."/>
            <person name="Griffith M.P."/>
            <person name="Snyder D.J."/>
            <person name="Cooper V.S."/>
            <person name="Mustapha M."/>
        </authorList>
    </citation>
    <scope>NUCLEOTIDE SEQUENCE</scope>
    <source>
        <strain evidence="1">PSB00042</strain>
    </source>
</reference>
<proteinExistence type="predicted"/>
<comment type="caution">
    <text evidence="1">The sequence shown here is derived from an EMBL/GenBank/DDBJ whole genome shotgun (WGS) entry which is preliminary data.</text>
</comment>
<evidence type="ECO:0000313" key="1">
    <source>
        <dbReference type="EMBL" id="MBI6882524.1"/>
    </source>
</evidence>